<keyword evidence="7" id="KW-0378">Hydrolase</keyword>
<dbReference type="Pfam" id="PF01764">
    <property type="entry name" value="Lipase_3"/>
    <property type="match status" value="1"/>
</dbReference>
<evidence type="ECO:0000256" key="1">
    <source>
        <dbReference type="ARBA" id="ARBA00001913"/>
    </source>
</evidence>
<proteinExistence type="predicted"/>
<evidence type="ECO:0000256" key="14">
    <source>
        <dbReference type="ARBA" id="ARBA00026104"/>
    </source>
</evidence>
<dbReference type="CDD" id="cd00519">
    <property type="entry name" value="Lipase_3"/>
    <property type="match status" value="1"/>
</dbReference>
<accession>A0A7R9API9</accession>
<dbReference type="SUPFAM" id="SSF53474">
    <property type="entry name" value="alpha/beta-Hydrolases"/>
    <property type="match status" value="1"/>
</dbReference>
<comment type="catalytic activity">
    <reaction evidence="13">
        <text>a 1,2-diacyl-sn-glycerol + H2O = a 2-acylglycerol + a fatty acid + H(+)</text>
        <dbReference type="Rhea" id="RHEA:33275"/>
        <dbReference type="ChEBI" id="CHEBI:15377"/>
        <dbReference type="ChEBI" id="CHEBI:15378"/>
        <dbReference type="ChEBI" id="CHEBI:17389"/>
        <dbReference type="ChEBI" id="CHEBI:17815"/>
        <dbReference type="ChEBI" id="CHEBI:28868"/>
        <dbReference type="EC" id="3.1.1.116"/>
    </reaction>
    <physiologicalReaction direction="left-to-right" evidence="13">
        <dbReference type="Rhea" id="RHEA:33276"/>
    </physiologicalReaction>
</comment>
<keyword evidence="5" id="KW-0812">Transmembrane</keyword>
<organism evidence="16">
    <name type="scientific">Timema shepardi</name>
    <name type="common">Walking stick</name>
    <dbReference type="NCBI Taxonomy" id="629360"/>
    <lineage>
        <taxon>Eukaryota</taxon>
        <taxon>Metazoa</taxon>
        <taxon>Ecdysozoa</taxon>
        <taxon>Arthropoda</taxon>
        <taxon>Hexapoda</taxon>
        <taxon>Insecta</taxon>
        <taxon>Pterygota</taxon>
        <taxon>Neoptera</taxon>
        <taxon>Polyneoptera</taxon>
        <taxon>Phasmatodea</taxon>
        <taxon>Timematodea</taxon>
        <taxon>Timematoidea</taxon>
        <taxon>Timematidae</taxon>
        <taxon>Timema</taxon>
    </lineage>
</organism>
<evidence type="ECO:0000256" key="7">
    <source>
        <dbReference type="ARBA" id="ARBA00022801"/>
    </source>
</evidence>
<feature type="domain" description="Fungal lipase-type" evidence="15">
    <location>
        <begin position="20"/>
        <end position="144"/>
    </location>
</feature>
<dbReference type="InterPro" id="IPR002921">
    <property type="entry name" value="Fungal_lipase-type"/>
</dbReference>
<protein>
    <recommendedName>
        <fullName evidence="14">sn-1-specific diacylglycerol lipase</fullName>
        <ecNumber evidence="14">3.1.1.116</ecNumber>
    </recommendedName>
</protein>
<keyword evidence="9" id="KW-0442">Lipid degradation</keyword>
<dbReference type="EMBL" id="OC000737">
    <property type="protein sequence ID" value="CAD7258188.1"/>
    <property type="molecule type" value="Genomic_DNA"/>
</dbReference>
<dbReference type="GO" id="GO:0019369">
    <property type="term" value="P:arachidonate metabolic process"/>
    <property type="evidence" value="ECO:0007669"/>
    <property type="project" value="TreeGrafter"/>
</dbReference>
<evidence type="ECO:0000313" key="16">
    <source>
        <dbReference type="EMBL" id="CAD7258188.1"/>
    </source>
</evidence>
<dbReference type="AlphaFoldDB" id="A0A7R9API9"/>
<evidence type="ECO:0000259" key="15">
    <source>
        <dbReference type="Pfam" id="PF01764"/>
    </source>
</evidence>
<comment type="subcellular location">
    <subcellularLocation>
        <location evidence="2">Cell membrane</location>
        <topology evidence="2">Multi-pass membrane protein</topology>
    </subcellularLocation>
</comment>
<keyword evidence="6" id="KW-0479">Metal-binding</keyword>
<evidence type="ECO:0000256" key="2">
    <source>
        <dbReference type="ARBA" id="ARBA00004651"/>
    </source>
</evidence>
<evidence type="ECO:0000256" key="3">
    <source>
        <dbReference type="ARBA" id="ARBA00022475"/>
    </source>
</evidence>
<keyword evidence="8" id="KW-0106">Calcium</keyword>
<evidence type="ECO:0000256" key="5">
    <source>
        <dbReference type="ARBA" id="ARBA00022692"/>
    </source>
</evidence>
<keyword evidence="11" id="KW-0443">Lipid metabolism</keyword>
<dbReference type="InterPro" id="IPR052214">
    <property type="entry name" value="DAG_Lipase-Related"/>
</dbReference>
<evidence type="ECO:0000256" key="10">
    <source>
        <dbReference type="ARBA" id="ARBA00022989"/>
    </source>
</evidence>
<evidence type="ECO:0000256" key="6">
    <source>
        <dbReference type="ARBA" id="ARBA00022723"/>
    </source>
</evidence>
<gene>
    <name evidence="16" type="ORF">TSIB3V08_LOCUS2428</name>
</gene>
<comment type="cofactor">
    <cofactor evidence="1">
        <name>Ca(2+)</name>
        <dbReference type="ChEBI" id="CHEBI:29108"/>
    </cofactor>
</comment>
<keyword evidence="4" id="KW-0597">Phosphoprotein</keyword>
<dbReference type="GO" id="GO:0005737">
    <property type="term" value="C:cytoplasm"/>
    <property type="evidence" value="ECO:0007669"/>
    <property type="project" value="TreeGrafter"/>
</dbReference>
<sequence length="172" mass="19069">MSGNYGDNRLNENDDEFSKDVITDLNAEGETIPLTPPREDWLGHKGMVQAAEYIRVKLEEEEILSRAFNHNPQRGTDEFELVLVGHSLGAGTASILAILLRQHYPSLQCFSYSPPGGSISMPAVEYTKSFITSVVVGKDVVPRIGLHQLESLRADLINTIKRSKDPKASIIY</sequence>
<dbReference type="GO" id="GO:0045211">
    <property type="term" value="C:postsynaptic membrane"/>
    <property type="evidence" value="ECO:0007669"/>
    <property type="project" value="TreeGrafter"/>
</dbReference>
<dbReference type="InterPro" id="IPR029058">
    <property type="entry name" value="AB_hydrolase_fold"/>
</dbReference>
<dbReference type="GO" id="GO:0046872">
    <property type="term" value="F:metal ion binding"/>
    <property type="evidence" value="ECO:0007669"/>
    <property type="project" value="UniProtKB-KW"/>
</dbReference>
<keyword evidence="12" id="KW-0472">Membrane</keyword>
<evidence type="ECO:0000256" key="11">
    <source>
        <dbReference type="ARBA" id="ARBA00023098"/>
    </source>
</evidence>
<dbReference type="EC" id="3.1.1.116" evidence="14"/>
<dbReference type="GO" id="GO:0004465">
    <property type="term" value="F:lipoprotein lipase activity"/>
    <property type="evidence" value="ECO:0007669"/>
    <property type="project" value="TreeGrafter"/>
</dbReference>
<evidence type="ECO:0000256" key="4">
    <source>
        <dbReference type="ARBA" id="ARBA00022553"/>
    </source>
</evidence>
<reference evidence="16" key="1">
    <citation type="submission" date="2020-11" db="EMBL/GenBank/DDBJ databases">
        <authorList>
            <person name="Tran Van P."/>
        </authorList>
    </citation>
    <scope>NUCLEOTIDE SEQUENCE</scope>
</reference>
<keyword evidence="3" id="KW-1003">Cell membrane</keyword>
<keyword evidence="10" id="KW-1133">Transmembrane helix</keyword>
<dbReference type="GO" id="GO:0032590">
    <property type="term" value="C:dendrite membrane"/>
    <property type="evidence" value="ECO:0007669"/>
    <property type="project" value="TreeGrafter"/>
</dbReference>
<dbReference type="PANTHER" id="PTHR45792:SF8">
    <property type="entry name" value="DIACYLGLYCEROL LIPASE-ALPHA"/>
    <property type="match status" value="1"/>
</dbReference>
<dbReference type="Gene3D" id="3.40.50.1820">
    <property type="entry name" value="alpha/beta hydrolase"/>
    <property type="match status" value="1"/>
</dbReference>
<name>A0A7R9API9_TIMSH</name>
<evidence type="ECO:0000256" key="9">
    <source>
        <dbReference type="ARBA" id="ARBA00022963"/>
    </source>
</evidence>
<evidence type="ECO:0000256" key="12">
    <source>
        <dbReference type="ARBA" id="ARBA00023136"/>
    </source>
</evidence>
<dbReference type="GO" id="GO:0046340">
    <property type="term" value="P:diacylglycerol catabolic process"/>
    <property type="evidence" value="ECO:0007669"/>
    <property type="project" value="TreeGrafter"/>
</dbReference>
<evidence type="ECO:0000256" key="8">
    <source>
        <dbReference type="ARBA" id="ARBA00022837"/>
    </source>
</evidence>
<dbReference type="PANTHER" id="PTHR45792">
    <property type="entry name" value="DIACYLGLYCEROL LIPASE HOMOLOG-RELATED"/>
    <property type="match status" value="1"/>
</dbReference>
<evidence type="ECO:0000256" key="13">
    <source>
        <dbReference type="ARBA" id="ARBA00024531"/>
    </source>
</evidence>